<proteinExistence type="predicted"/>
<protein>
    <submittedName>
        <fullName evidence="8">Amino acid permease</fullName>
    </submittedName>
</protein>
<feature type="transmembrane region" description="Helical" evidence="7">
    <location>
        <begin position="113"/>
        <end position="132"/>
    </location>
</feature>
<dbReference type="GO" id="GO:0005886">
    <property type="term" value="C:plasma membrane"/>
    <property type="evidence" value="ECO:0007669"/>
    <property type="project" value="UniProtKB-SubCell"/>
</dbReference>
<name>A0A552WS34_9MICO</name>
<accession>A0A552WS34</accession>
<dbReference type="GO" id="GO:0022857">
    <property type="term" value="F:transmembrane transporter activity"/>
    <property type="evidence" value="ECO:0007669"/>
    <property type="project" value="InterPro"/>
</dbReference>
<dbReference type="InterPro" id="IPR002293">
    <property type="entry name" value="AA/rel_permease1"/>
</dbReference>
<feature type="transmembrane region" description="Helical" evidence="7">
    <location>
        <begin position="210"/>
        <end position="229"/>
    </location>
</feature>
<evidence type="ECO:0000256" key="6">
    <source>
        <dbReference type="ARBA" id="ARBA00023136"/>
    </source>
</evidence>
<evidence type="ECO:0000256" key="7">
    <source>
        <dbReference type="SAM" id="Phobius"/>
    </source>
</evidence>
<dbReference type="InterPro" id="IPR050367">
    <property type="entry name" value="APC_superfamily"/>
</dbReference>
<keyword evidence="6 7" id="KW-0472">Membrane</keyword>
<dbReference type="AlphaFoldDB" id="A0A552WS34"/>
<feature type="transmembrane region" description="Helical" evidence="7">
    <location>
        <begin position="418"/>
        <end position="438"/>
    </location>
</feature>
<dbReference type="Pfam" id="PF13520">
    <property type="entry name" value="AA_permease_2"/>
    <property type="match status" value="1"/>
</dbReference>
<gene>
    <name evidence="8" type="ORF">FJ693_09330</name>
</gene>
<evidence type="ECO:0000313" key="9">
    <source>
        <dbReference type="Proteomes" id="UP000318693"/>
    </source>
</evidence>
<evidence type="ECO:0000256" key="4">
    <source>
        <dbReference type="ARBA" id="ARBA00022692"/>
    </source>
</evidence>
<sequence>MDVPTDRPASGSTDRSRALAKAGVTSSFISWVALALMTTSSVASLRPSPTMAVYGLAAVFLYLVPAIVFLLPTSLVSAELASGYTGGVYKWVSLGISKPMGFLAVWCQFAMTIFYYPSLLGFVASTLAYVINPDLASSGVWTACVIVVVYWAGVWVSSRGTKGVAGLASGGLIIGTLIPGVLLVTLGLLFLGQGNASAAPMTADNLLPEWAGIASLVLIVNNFLSYSGMEMNAVHVGSLRDPAKEFPRAIFFAMGLVLLIFILPALAISWVVPADQLSLTAGIMQAFDIIFAEFGSQWLTPIIGIMLVTASLGGMLTWLAGPSKGLLLISREEGYLPPFLQRLNKNGVQQNILVTQGIVTTFIALGYALIPSVSSAYWIFSVITTQVYLIMYLLMFVAAVRLRRNDPDHARGYRAPMLVGLCGVGFAASLAALLVGFIPPSQFATGSAGLYLAIVAVGALGLGLFVPFLFYKLRKPSWKLPENSEVKTS</sequence>
<evidence type="ECO:0000256" key="1">
    <source>
        <dbReference type="ARBA" id="ARBA00004651"/>
    </source>
</evidence>
<evidence type="ECO:0000256" key="2">
    <source>
        <dbReference type="ARBA" id="ARBA00022448"/>
    </source>
</evidence>
<feature type="transmembrane region" description="Helical" evidence="7">
    <location>
        <begin position="450"/>
        <end position="471"/>
    </location>
</feature>
<keyword evidence="2" id="KW-0813">Transport</keyword>
<evidence type="ECO:0000256" key="5">
    <source>
        <dbReference type="ARBA" id="ARBA00022989"/>
    </source>
</evidence>
<feature type="transmembrane region" description="Helical" evidence="7">
    <location>
        <begin position="28"/>
        <end position="45"/>
    </location>
</feature>
<feature type="transmembrane region" description="Helical" evidence="7">
    <location>
        <begin position="164"/>
        <end position="190"/>
    </location>
</feature>
<dbReference type="PANTHER" id="PTHR42770">
    <property type="entry name" value="AMINO ACID TRANSPORTER-RELATED"/>
    <property type="match status" value="1"/>
</dbReference>
<feature type="transmembrane region" description="Helical" evidence="7">
    <location>
        <begin position="352"/>
        <end position="370"/>
    </location>
</feature>
<dbReference type="Proteomes" id="UP000318693">
    <property type="component" value="Unassembled WGS sequence"/>
</dbReference>
<evidence type="ECO:0000313" key="8">
    <source>
        <dbReference type="EMBL" id="TRW45515.1"/>
    </source>
</evidence>
<keyword evidence="3" id="KW-1003">Cell membrane</keyword>
<keyword evidence="4 7" id="KW-0812">Transmembrane</keyword>
<feature type="transmembrane region" description="Helical" evidence="7">
    <location>
        <begin position="52"/>
        <end position="76"/>
    </location>
</feature>
<organism evidence="8 9">
    <name type="scientific">Georgenia yuyongxinii</name>
    <dbReference type="NCBI Taxonomy" id="2589797"/>
    <lineage>
        <taxon>Bacteria</taxon>
        <taxon>Bacillati</taxon>
        <taxon>Actinomycetota</taxon>
        <taxon>Actinomycetes</taxon>
        <taxon>Micrococcales</taxon>
        <taxon>Bogoriellaceae</taxon>
        <taxon>Georgenia</taxon>
    </lineage>
</organism>
<dbReference type="PIRSF" id="PIRSF006060">
    <property type="entry name" value="AA_transporter"/>
    <property type="match status" value="1"/>
</dbReference>
<dbReference type="RefSeq" id="WP_143418291.1">
    <property type="nucleotide sequence ID" value="NZ_VJXR01000022.1"/>
</dbReference>
<evidence type="ECO:0000256" key="3">
    <source>
        <dbReference type="ARBA" id="ARBA00022475"/>
    </source>
</evidence>
<feature type="transmembrane region" description="Helical" evidence="7">
    <location>
        <begin position="298"/>
        <end position="321"/>
    </location>
</feature>
<dbReference type="EMBL" id="VJXR01000022">
    <property type="protein sequence ID" value="TRW45515.1"/>
    <property type="molecule type" value="Genomic_DNA"/>
</dbReference>
<feature type="transmembrane region" description="Helical" evidence="7">
    <location>
        <begin position="250"/>
        <end position="272"/>
    </location>
</feature>
<keyword evidence="9" id="KW-1185">Reference proteome</keyword>
<dbReference type="Gene3D" id="1.20.1740.10">
    <property type="entry name" value="Amino acid/polyamine transporter I"/>
    <property type="match status" value="1"/>
</dbReference>
<comment type="subcellular location">
    <subcellularLocation>
        <location evidence="1">Cell membrane</location>
        <topology evidence="1">Multi-pass membrane protein</topology>
    </subcellularLocation>
</comment>
<dbReference type="PANTHER" id="PTHR42770:SF15">
    <property type="entry name" value="GLUTAMATE_GAMMA-AMINOBUTYRATE ANTIPORTER-RELATED"/>
    <property type="match status" value="1"/>
</dbReference>
<keyword evidence="5 7" id="KW-1133">Transmembrane helix</keyword>
<reference evidence="8 9" key="1">
    <citation type="submission" date="2019-07" db="EMBL/GenBank/DDBJ databases">
        <title>Georgenia wutianyii sp. nov. and Georgenia *** sp. nov. isolated from plateau pika (Ochotona curzoniae) in the Qinghai-Tibet plateau of China.</title>
        <authorList>
            <person name="Tian Z."/>
        </authorList>
    </citation>
    <scope>NUCLEOTIDE SEQUENCE [LARGE SCALE GENOMIC DNA]</scope>
    <source>
        <strain evidence="8 9">Z446</strain>
    </source>
</reference>
<feature type="transmembrane region" description="Helical" evidence="7">
    <location>
        <begin position="138"/>
        <end position="157"/>
    </location>
</feature>
<feature type="transmembrane region" description="Helical" evidence="7">
    <location>
        <begin position="376"/>
        <end position="397"/>
    </location>
</feature>
<feature type="transmembrane region" description="Helical" evidence="7">
    <location>
        <begin position="88"/>
        <end position="106"/>
    </location>
</feature>
<comment type="caution">
    <text evidence="8">The sequence shown here is derived from an EMBL/GenBank/DDBJ whole genome shotgun (WGS) entry which is preliminary data.</text>
</comment>